<evidence type="ECO:0000256" key="1">
    <source>
        <dbReference type="ARBA" id="ARBA00023125"/>
    </source>
</evidence>
<reference evidence="3" key="1">
    <citation type="journal article" date="2023" name="Insect Mol. Biol.">
        <title>Genome sequencing provides insights into the evolution of gene families encoding plant cell wall-degrading enzymes in longhorned beetles.</title>
        <authorList>
            <person name="Shin N.R."/>
            <person name="Okamura Y."/>
            <person name="Kirsch R."/>
            <person name="Pauchet Y."/>
        </authorList>
    </citation>
    <scope>NUCLEOTIDE SEQUENCE</scope>
    <source>
        <strain evidence="3">AMC_N1</strain>
    </source>
</reference>
<dbReference type="InterPro" id="IPR004875">
    <property type="entry name" value="DDE_SF_endonuclease_dom"/>
</dbReference>
<proteinExistence type="predicted"/>
<protein>
    <recommendedName>
        <fullName evidence="2">HTH CENPB-type domain-containing protein</fullName>
    </recommendedName>
</protein>
<keyword evidence="1" id="KW-0238">DNA-binding</keyword>
<dbReference type="GO" id="GO:0003677">
    <property type="term" value="F:DNA binding"/>
    <property type="evidence" value="ECO:0007669"/>
    <property type="project" value="UniProtKB-KW"/>
</dbReference>
<gene>
    <name evidence="3" type="ORF">NQ318_022884</name>
</gene>
<sequence>MANQKNLLLKKYGIPRSTLQFRLGPKFSKTRPGPKKYLSKEEEDMLVTWVLESHRKGFPKRKIALQLSVKNFMDSNNRTNPFKDNMSGNTWYSSFLKRHPTLTSRTPEAVTAASSNVSEKYISKWFAEIEDYLKSKDTFEILQDPTRIYNGDETCFLFCPKLGKVIAPKGAKNVYEVDKGQAKQNLTVMLSFSASGAITPPMIIFPNKRLNTVVAQSIPDDWGIGMSENGWMKAEIFVDYIKNVFHKHLVKTNVTFPVILFVDGHRTHLTYQLSLLCSELNIVLIALYPNSTRILQPADVSSFKPLKTFWKQEIFELIGDGVLLEMETNNIRDQNHRADCEYFTILRNTYSDLQISKSASVTLPNEHLEQSVIEVNYVSDEFEFPFSEDEILEMPVVFEDSVQRENESKVHIIDNIILKEGTSIKDGVFEQSEQHQVCQGEIVDTKDLITNQDEIIEEKPTADNLEVIKNDNVHDEMNVIDIPKEPKAVNQRKENLSHYLQAVRIPERMGKRNTERMPYVITSYHRNPYEGEVEEE</sequence>
<dbReference type="Pfam" id="PF03184">
    <property type="entry name" value="DDE_1"/>
    <property type="match status" value="1"/>
</dbReference>
<comment type="caution">
    <text evidence="3">The sequence shown here is derived from an EMBL/GenBank/DDBJ whole genome shotgun (WGS) entry which is preliminary data.</text>
</comment>
<dbReference type="PANTHER" id="PTHR19303">
    <property type="entry name" value="TRANSPOSON"/>
    <property type="match status" value="1"/>
</dbReference>
<dbReference type="PROSITE" id="PS51253">
    <property type="entry name" value="HTH_CENPB"/>
    <property type="match status" value="1"/>
</dbReference>
<keyword evidence="4" id="KW-1185">Reference proteome</keyword>
<evidence type="ECO:0000313" key="4">
    <source>
        <dbReference type="Proteomes" id="UP001162162"/>
    </source>
</evidence>
<name>A0AAV8XXJ4_9CUCU</name>
<evidence type="ECO:0000259" key="2">
    <source>
        <dbReference type="PROSITE" id="PS51253"/>
    </source>
</evidence>
<dbReference type="InterPro" id="IPR006600">
    <property type="entry name" value="HTH_CenpB_DNA-bd_dom"/>
</dbReference>
<dbReference type="InterPro" id="IPR050863">
    <property type="entry name" value="CenT-Element_Derived"/>
</dbReference>
<dbReference type="GO" id="GO:0005634">
    <property type="term" value="C:nucleus"/>
    <property type="evidence" value="ECO:0007669"/>
    <property type="project" value="TreeGrafter"/>
</dbReference>
<dbReference type="PANTHER" id="PTHR19303:SF74">
    <property type="entry name" value="POGO TRANSPOSABLE ELEMENT WITH KRAB DOMAIN"/>
    <property type="match status" value="1"/>
</dbReference>
<dbReference type="EMBL" id="JAPWTK010000299">
    <property type="protein sequence ID" value="KAJ8943143.1"/>
    <property type="molecule type" value="Genomic_DNA"/>
</dbReference>
<accession>A0AAV8XXJ4</accession>
<organism evidence="3 4">
    <name type="scientific">Aromia moschata</name>
    <dbReference type="NCBI Taxonomy" id="1265417"/>
    <lineage>
        <taxon>Eukaryota</taxon>
        <taxon>Metazoa</taxon>
        <taxon>Ecdysozoa</taxon>
        <taxon>Arthropoda</taxon>
        <taxon>Hexapoda</taxon>
        <taxon>Insecta</taxon>
        <taxon>Pterygota</taxon>
        <taxon>Neoptera</taxon>
        <taxon>Endopterygota</taxon>
        <taxon>Coleoptera</taxon>
        <taxon>Polyphaga</taxon>
        <taxon>Cucujiformia</taxon>
        <taxon>Chrysomeloidea</taxon>
        <taxon>Cerambycidae</taxon>
        <taxon>Cerambycinae</taxon>
        <taxon>Callichromatini</taxon>
        <taxon>Aromia</taxon>
    </lineage>
</organism>
<dbReference type="Proteomes" id="UP001162162">
    <property type="component" value="Unassembled WGS sequence"/>
</dbReference>
<dbReference type="AlphaFoldDB" id="A0AAV8XXJ4"/>
<feature type="domain" description="HTH CENPB-type" evidence="2">
    <location>
        <begin position="30"/>
        <end position="105"/>
    </location>
</feature>
<evidence type="ECO:0000313" key="3">
    <source>
        <dbReference type="EMBL" id="KAJ8943143.1"/>
    </source>
</evidence>